<evidence type="ECO:0000256" key="7">
    <source>
        <dbReference type="ARBA" id="ARBA00023180"/>
    </source>
</evidence>
<comment type="similarity">
    <text evidence="2">Belongs to the oxygen-dependent FAD-linked oxidoreductase family.</text>
</comment>
<evidence type="ECO:0000256" key="3">
    <source>
        <dbReference type="ARBA" id="ARBA00022589"/>
    </source>
</evidence>
<evidence type="ECO:0000259" key="8">
    <source>
        <dbReference type="PROSITE" id="PS51387"/>
    </source>
</evidence>
<dbReference type="SUPFAM" id="SSF56176">
    <property type="entry name" value="FAD-binding/transporter-associated domain-like"/>
    <property type="match status" value="1"/>
</dbReference>
<accession>A0AAV6WHR3</accession>
<feature type="domain" description="FAD-binding PCMH-type" evidence="8">
    <location>
        <begin position="1"/>
        <end position="117"/>
    </location>
</feature>
<sequence length="511" mass="57581">MSDITIDIARKTAFVQAGATLGQLYYKINEESKTLAFPAGECPTVGVSGHFSGGGYGSLSQKHGLAADNIIDARIIDVNGRILDRKAMGEELFWAIRGGGGGSFGVITAWQLKLVTVPEIVTVFSIDRTLEQNATELVHRWQYVAPNLPEDIALPIFVRRGKTSETRDKVILANFVAVFLGRVDSLLELFEREFPELGVGRGDCSEVSWIQSALFVASYPIDASPEVLASRVSWEKPHFKGKSDYVQKPISKNGLKGIWEVFPEKEAGFGQMILSPYGGKMKEISESAIAFPHRGDNLYGIQYVVYWNEPGEEASKRYTNWIRKLYNYMTPYVSKSPRAAYINYRDLDLGVNNEDSTSYEQARSWGLKYFKNNFDRLVRIKTMVDPSNFFKHEQSIPTVYLLRLWFLPPRCFSKRHRLRQAQVTASKLVFFYGCIPVATVFSGHHLSPERTTVNRALVLSMNLAKPCIIFMDEIDAIGGCRFSEGTTADREIQRNLMELLNQLDGFVPFLL</sequence>
<dbReference type="InterPro" id="IPR016166">
    <property type="entry name" value="FAD-bd_PCMH"/>
</dbReference>
<keyword evidence="3" id="KW-0017">Alkaloid metabolism</keyword>
<evidence type="ECO:0000313" key="10">
    <source>
        <dbReference type="Proteomes" id="UP000826271"/>
    </source>
</evidence>
<dbReference type="Pfam" id="PF01565">
    <property type="entry name" value="FAD_binding_4"/>
    <property type="match status" value="1"/>
</dbReference>
<dbReference type="InterPro" id="IPR036318">
    <property type="entry name" value="FAD-bd_PCMH-like_sf"/>
</dbReference>
<protein>
    <recommendedName>
        <fullName evidence="8">FAD-binding PCMH-type domain-containing protein</fullName>
    </recommendedName>
</protein>
<dbReference type="GO" id="GO:0005524">
    <property type="term" value="F:ATP binding"/>
    <property type="evidence" value="ECO:0007669"/>
    <property type="project" value="InterPro"/>
</dbReference>
<dbReference type="SUPFAM" id="SSF52540">
    <property type="entry name" value="P-loop containing nucleoside triphosphate hydrolases"/>
    <property type="match status" value="1"/>
</dbReference>
<dbReference type="InterPro" id="IPR006094">
    <property type="entry name" value="Oxid_FAD_bind_N"/>
</dbReference>
<evidence type="ECO:0000256" key="2">
    <source>
        <dbReference type="ARBA" id="ARBA00005466"/>
    </source>
</evidence>
<dbReference type="InterPro" id="IPR003959">
    <property type="entry name" value="ATPase_AAA_core"/>
</dbReference>
<dbReference type="InterPro" id="IPR027417">
    <property type="entry name" value="P-loop_NTPase"/>
</dbReference>
<dbReference type="PANTHER" id="PTHR32448">
    <property type="entry name" value="OS08G0158400 PROTEIN"/>
    <property type="match status" value="1"/>
</dbReference>
<dbReference type="InterPro" id="IPR016169">
    <property type="entry name" value="FAD-bd_PCMH_sub2"/>
</dbReference>
<gene>
    <name evidence="9" type="ORF">BUALT_Bualt16G0080000</name>
</gene>
<dbReference type="AlphaFoldDB" id="A0AAV6WHR3"/>
<keyword evidence="7" id="KW-0325">Glycoprotein</keyword>
<comment type="pathway">
    <text evidence="1">Alkaloid biosynthesis.</text>
</comment>
<evidence type="ECO:0000256" key="1">
    <source>
        <dbReference type="ARBA" id="ARBA00004913"/>
    </source>
</evidence>
<evidence type="ECO:0000256" key="6">
    <source>
        <dbReference type="ARBA" id="ARBA00022827"/>
    </source>
</evidence>
<dbReference type="PROSITE" id="PS51387">
    <property type="entry name" value="FAD_PCMH"/>
    <property type="match status" value="1"/>
</dbReference>
<keyword evidence="5" id="KW-0732">Signal</keyword>
<dbReference type="GO" id="GO:0071949">
    <property type="term" value="F:FAD binding"/>
    <property type="evidence" value="ECO:0007669"/>
    <property type="project" value="InterPro"/>
</dbReference>
<dbReference type="Gene3D" id="3.30.465.10">
    <property type="match status" value="1"/>
</dbReference>
<dbReference type="GO" id="GO:0016491">
    <property type="term" value="F:oxidoreductase activity"/>
    <property type="evidence" value="ECO:0007669"/>
    <property type="project" value="InterPro"/>
</dbReference>
<keyword evidence="4" id="KW-0285">Flavoprotein</keyword>
<dbReference type="Pfam" id="PF08031">
    <property type="entry name" value="BBE"/>
    <property type="match status" value="1"/>
</dbReference>
<dbReference type="Gene3D" id="3.40.50.300">
    <property type="entry name" value="P-loop containing nucleotide triphosphate hydrolases"/>
    <property type="match status" value="1"/>
</dbReference>
<dbReference type="InterPro" id="IPR012951">
    <property type="entry name" value="BBE"/>
</dbReference>
<evidence type="ECO:0000256" key="4">
    <source>
        <dbReference type="ARBA" id="ARBA00022630"/>
    </source>
</evidence>
<dbReference type="EMBL" id="WHWC01000016">
    <property type="protein sequence ID" value="KAG8367516.1"/>
    <property type="molecule type" value="Genomic_DNA"/>
</dbReference>
<dbReference type="Gene3D" id="3.40.462.20">
    <property type="match status" value="1"/>
</dbReference>
<reference evidence="9" key="1">
    <citation type="submission" date="2019-10" db="EMBL/GenBank/DDBJ databases">
        <authorList>
            <person name="Zhang R."/>
            <person name="Pan Y."/>
            <person name="Wang J."/>
            <person name="Ma R."/>
            <person name="Yu S."/>
        </authorList>
    </citation>
    <scope>NUCLEOTIDE SEQUENCE</scope>
    <source>
        <strain evidence="9">LA-IB0</strain>
        <tissue evidence="9">Leaf</tissue>
    </source>
</reference>
<proteinExistence type="inferred from homology"/>
<evidence type="ECO:0000256" key="5">
    <source>
        <dbReference type="ARBA" id="ARBA00022729"/>
    </source>
</evidence>
<dbReference type="Pfam" id="PF00004">
    <property type="entry name" value="AAA"/>
    <property type="match status" value="1"/>
</dbReference>
<keyword evidence="6" id="KW-0274">FAD</keyword>
<organism evidence="9 10">
    <name type="scientific">Buddleja alternifolia</name>
    <dbReference type="NCBI Taxonomy" id="168488"/>
    <lineage>
        <taxon>Eukaryota</taxon>
        <taxon>Viridiplantae</taxon>
        <taxon>Streptophyta</taxon>
        <taxon>Embryophyta</taxon>
        <taxon>Tracheophyta</taxon>
        <taxon>Spermatophyta</taxon>
        <taxon>Magnoliopsida</taxon>
        <taxon>eudicotyledons</taxon>
        <taxon>Gunneridae</taxon>
        <taxon>Pentapetalae</taxon>
        <taxon>asterids</taxon>
        <taxon>lamiids</taxon>
        <taxon>Lamiales</taxon>
        <taxon>Scrophulariaceae</taxon>
        <taxon>Buddlejeae</taxon>
        <taxon>Buddleja</taxon>
    </lineage>
</organism>
<evidence type="ECO:0000313" key="9">
    <source>
        <dbReference type="EMBL" id="KAG8367516.1"/>
    </source>
</evidence>
<dbReference type="Proteomes" id="UP000826271">
    <property type="component" value="Unassembled WGS sequence"/>
</dbReference>
<keyword evidence="10" id="KW-1185">Reference proteome</keyword>
<dbReference type="GO" id="GO:0016887">
    <property type="term" value="F:ATP hydrolysis activity"/>
    <property type="evidence" value="ECO:0007669"/>
    <property type="project" value="InterPro"/>
</dbReference>
<name>A0AAV6WHR3_9LAMI</name>
<comment type="caution">
    <text evidence="9">The sequence shown here is derived from an EMBL/GenBank/DDBJ whole genome shotgun (WGS) entry which is preliminary data.</text>
</comment>